<name>A0ABU0MF53_9PROT</name>
<gene>
    <name evidence="1" type="ORF">QO018_000894</name>
</gene>
<organism evidence="1 2">
    <name type="scientific">Azospirillum picis</name>
    <dbReference type="NCBI Taxonomy" id="488438"/>
    <lineage>
        <taxon>Bacteria</taxon>
        <taxon>Pseudomonadati</taxon>
        <taxon>Pseudomonadota</taxon>
        <taxon>Alphaproteobacteria</taxon>
        <taxon>Rhodospirillales</taxon>
        <taxon>Azospirillaceae</taxon>
        <taxon>Azospirillum</taxon>
    </lineage>
</organism>
<sequence length="281" mass="28709">MDVSKTGGKAYDIQGSAVIRQTGGASPASPSVKSGGGRAMGPVDTVFLSEQASRALSVDLSAKAFSMGATASPELAAAVKDMDKIIPAMQRHGEEASRYMEKLSALARDKFGLGDNVSIMTSGAGNAMLDNLAKENGLEKPEIPEILKESGLLKDDSEADAQSRTGLLSLSVTAAGDPDFGKRMDLAFDRQAKVPADKQTLVALTNGDPATAGTSNSIKNGVLAGLTDLGAGDGASLFAITDGGKDGKATVAASIRSVGMNDRVDSSALDLLKMIGNYLPG</sequence>
<accession>A0ABU0MF53</accession>
<dbReference type="Proteomes" id="UP001244552">
    <property type="component" value="Unassembled WGS sequence"/>
</dbReference>
<proteinExistence type="predicted"/>
<dbReference type="EMBL" id="JAUSVU010000002">
    <property type="protein sequence ID" value="MDQ0532058.1"/>
    <property type="molecule type" value="Genomic_DNA"/>
</dbReference>
<evidence type="ECO:0000313" key="1">
    <source>
        <dbReference type="EMBL" id="MDQ0532058.1"/>
    </source>
</evidence>
<dbReference type="RefSeq" id="WP_209979152.1">
    <property type="nucleotide sequence ID" value="NZ_JAGINO010000002.1"/>
</dbReference>
<protein>
    <submittedName>
        <fullName evidence="1">Uncharacterized protein</fullName>
    </submittedName>
</protein>
<comment type="caution">
    <text evidence="1">The sequence shown here is derived from an EMBL/GenBank/DDBJ whole genome shotgun (WGS) entry which is preliminary data.</text>
</comment>
<evidence type="ECO:0000313" key="2">
    <source>
        <dbReference type="Proteomes" id="UP001244552"/>
    </source>
</evidence>
<reference evidence="1 2" key="1">
    <citation type="submission" date="2023-07" db="EMBL/GenBank/DDBJ databases">
        <title>Genomic Encyclopedia of Type Strains, Phase IV (KMG-IV): sequencing the most valuable type-strain genomes for metagenomic binning, comparative biology and taxonomic classification.</title>
        <authorList>
            <person name="Goeker M."/>
        </authorList>
    </citation>
    <scope>NUCLEOTIDE SEQUENCE [LARGE SCALE GENOMIC DNA]</scope>
    <source>
        <strain evidence="1 2">DSM 19922</strain>
    </source>
</reference>
<keyword evidence="2" id="KW-1185">Reference proteome</keyword>